<evidence type="ECO:0000256" key="1">
    <source>
        <dbReference type="SAM" id="Phobius"/>
    </source>
</evidence>
<reference evidence="3" key="1">
    <citation type="journal article" date="2019" name="Int. J. Syst. Evol. Microbiol.">
        <title>The Global Catalogue of Microorganisms (GCM) 10K type strain sequencing project: providing services to taxonomists for standard genome sequencing and annotation.</title>
        <authorList>
            <consortium name="The Broad Institute Genomics Platform"/>
            <consortium name="The Broad Institute Genome Sequencing Center for Infectious Disease"/>
            <person name="Wu L."/>
            <person name="Ma J."/>
        </authorList>
    </citation>
    <scope>NUCLEOTIDE SEQUENCE [LARGE SCALE GENOMIC DNA]</scope>
    <source>
        <strain evidence="3">JCM 32226</strain>
    </source>
</reference>
<feature type="transmembrane region" description="Helical" evidence="1">
    <location>
        <begin position="12"/>
        <end position="34"/>
    </location>
</feature>
<evidence type="ECO:0000313" key="3">
    <source>
        <dbReference type="Proteomes" id="UP001501321"/>
    </source>
</evidence>
<proteinExistence type="predicted"/>
<gene>
    <name evidence="2" type="ORF">GCM10023095_24600</name>
</gene>
<accession>A0ABP8QD29</accession>
<organism evidence="2 3">
    <name type="scientific">Pseudaeromonas paramecii</name>
    <dbReference type="NCBI Taxonomy" id="2138166"/>
    <lineage>
        <taxon>Bacteria</taxon>
        <taxon>Pseudomonadati</taxon>
        <taxon>Pseudomonadota</taxon>
        <taxon>Gammaproteobacteria</taxon>
        <taxon>Aeromonadales</taxon>
        <taxon>Aeromonadaceae</taxon>
        <taxon>Pseudaeromonas</taxon>
    </lineage>
</organism>
<dbReference type="RefSeq" id="WP_345013528.1">
    <property type="nucleotide sequence ID" value="NZ_BAABFC010000017.1"/>
</dbReference>
<dbReference type="EMBL" id="BAABFC010000017">
    <property type="protein sequence ID" value="GAA4501448.1"/>
    <property type="molecule type" value="Genomic_DNA"/>
</dbReference>
<keyword evidence="3" id="KW-1185">Reference proteome</keyword>
<dbReference type="Proteomes" id="UP001501321">
    <property type="component" value="Unassembled WGS sequence"/>
</dbReference>
<keyword evidence="1" id="KW-0812">Transmembrane</keyword>
<keyword evidence="1" id="KW-1133">Transmembrane helix</keyword>
<protein>
    <submittedName>
        <fullName evidence="2">Uncharacterized protein</fullName>
    </submittedName>
</protein>
<comment type="caution">
    <text evidence="2">The sequence shown here is derived from an EMBL/GenBank/DDBJ whole genome shotgun (WGS) entry which is preliminary data.</text>
</comment>
<evidence type="ECO:0000313" key="2">
    <source>
        <dbReference type="EMBL" id="GAA4501448.1"/>
    </source>
</evidence>
<sequence>MSLITELTKGFMWGIGLSIALLSSVTAYVMHVYANAEVTFRDTIGQIYEERSTILSQELQAEVMKSEVKGNEILIFSRYKNIKVHSAAILGMKVKFTVFDAANRDGAPIAICSQAIANEESESVFIYGITSCKTMFGQSADAVDVTTSIVR</sequence>
<name>A0ABP8QD29_9GAMM</name>
<keyword evidence="1" id="KW-0472">Membrane</keyword>